<dbReference type="CDD" id="cd23799">
    <property type="entry name" value="UBCc_UBE2J"/>
    <property type="match status" value="1"/>
</dbReference>
<dbReference type="EMBL" id="KY565521">
    <property type="protein sequence ID" value="ARR74982.1"/>
    <property type="molecule type" value="Genomic_DNA"/>
</dbReference>
<dbReference type="GO" id="GO:0016567">
    <property type="term" value="P:protein ubiquitination"/>
    <property type="evidence" value="ECO:0007669"/>
    <property type="project" value="UniProtKB-UniPathway"/>
</dbReference>
<reference evidence="6" key="1">
    <citation type="journal article" date="2017" name="ISME J.">
        <title>Genomic exploration of individual giant ocean viruses.</title>
        <authorList>
            <person name="Wilson W.H."/>
            <person name="Gilg I.C."/>
            <person name="Moniruzzaman M."/>
            <person name="Field E.K."/>
            <person name="Koren S."/>
            <person name="LeCleir G.R."/>
            <person name="Martinez Martinez J."/>
            <person name="Poulton N.J."/>
            <person name="Swan B.K."/>
            <person name="Stepanauskas R."/>
            <person name="Wilhelm S.W."/>
        </authorList>
    </citation>
    <scope>NUCLEOTIDE SEQUENCE</scope>
</reference>
<evidence type="ECO:0000256" key="3">
    <source>
        <dbReference type="ARBA" id="ARBA00030012"/>
    </source>
</evidence>
<evidence type="ECO:0000313" key="6">
    <source>
        <dbReference type="EMBL" id="ARR74982.1"/>
    </source>
</evidence>
<organism evidence="6">
    <name type="scientific">Mimivirus AB-566-O17</name>
    <dbReference type="NCBI Taxonomy" id="1988039"/>
    <lineage>
        <taxon>Viruses</taxon>
        <taxon>Varidnaviria</taxon>
        <taxon>Bamfordvirae</taxon>
        <taxon>Nucleocytoviricota</taxon>
        <taxon>Megaviricetes</taxon>
        <taxon>Imitervirales</taxon>
        <taxon>Mimiviridae</taxon>
        <taxon>Megamimivirinae</taxon>
        <taxon>Mimivirus</taxon>
    </lineage>
</organism>
<dbReference type="UniPathway" id="UPA00143"/>
<evidence type="ECO:0000256" key="1">
    <source>
        <dbReference type="ARBA" id="ARBA00004906"/>
    </source>
</evidence>
<dbReference type="EC" id="2.3.2.23" evidence="2"/>
<proteinExistence type="predicted"/>
<dbReference type="PANTHER" id="PTHR24067">
    <property type="entry name" value="UBIQUITIN-CONJUGATING ENZYME E2"/>
    <property type="match status" value="1"/>
</dbReference>
<dbReference type="InterPro" id="IPR000608">
    <property type="entry name" value="UBC"/>
</dbReference>
<name>A0A1X9VNS5_9VIRU</name>
<dbReference type="PROSITE" id="PS50127">
    <property type="entry name" value="UBC_2"/>
    <property type="match status" value="1"/>
</dbReference>
<feature type="domain" description="UBC core" evidence="5">
    <location>
        <begin position="5"/>
        <end position="166"/>
    </location>
</feature>
<dbReference type="InterPro" id="IPR050113">
    <property type="entry name" value="Ub_conjugating_enzyme"/>
</dbReference>
<evidence type="ECO:0000256" key="2">
    <source>
        <dbReference type="ARBA" id="ARBA00012486"/>
    </source>
</evidence>
<gene>
    <name evidence="6" type="ORF">SAGO17_0063</name>
</gene>
<evidence type="ECO:0000256" key="4">
    <source>
        <dbReference type="ARBA" id="ARBA00031729"/>
    </source>
</evidence>
<dbReference type="SUPFAM" id="SSF54495">
    <property type="entry name" value="UBC-like"/>
    <property type="match status" value="1"/>
</dbReference>
<accession>A0A1X9VNS5</accession>
<protein>
    <recommendedName>
        <fullName evidence="2">E2 ubiquitin-conjugating enzyme</fullName>
        <ecNumber evidence="2">2.3.2.23</ecNumber>
    </recommendedName>
    <alternativeName>
        <fullName evidence="4">Ubiquitin carrier protein</fullName>
    </alternativeName>
    <alternativeName>
        <fullName evidence="3">Ubiquitin-protein ligase</fullName>
    </alternativeName>
</protein>
<dbReference type="Gene3D" id="3.10.110.10">
    <property type="entry name" value="Ubiquitin Conjugating Enzyme"/>
    <property type="match status" value="1"/>
</dbReference>
<dbReference type="GO" id="GO:0061631">
    <property type="term" value="F:ubiquitin conjugating enzyme activity"/>
    <property type="evidence" value="ECO:0007669"/>
    <property type="project" value="UniProtKB-EC"/>
</dbReference>
<evidence type="ECO:0000259" key="5">
    <source>
        <dbReference type="PROSITE" id="PS50127"/>
    </source>
</evidence>
<dbReference type="SMART" id="SM00212">
    <property type="entry name" value="UBCc"/>
    <property type="match status" value="1"/>
</dbReference>
<comment type="pathway">
    <text evidence="1">Protein modification; protein ubiquitination.</text>
</comment>
<dbReference type="Pfam" id="PF00179">
    <property type="entry name" value="UQ_con"/>
    <property type="match status" value="1"/>
</dbReference>
<sequence length="187" mass="21779">MASRLFVKRISNEIKMYKRDDFMYPNLLLKPSENDITRWYFVVHSLCDTDYCGGYYFGEIELSKDYPLKPPDFRFHTPNGRFETNKRVCTSFTGFHSSEHASSQNILTISQGIISFMTEESNGIGSIKLCGSNEDKQVLHKVRKDFALQSDSWNRSNEVFKRVFSVEDLEKLPKSKVQCDKKLKCEE</sequence>
<dbReference type="InterPro" id="IPR016135">
    <property type="entry name" value="UBQ-conjugating_enzyme/RWD"/>
</dbReference>